<organism evidence="6 7">
    <name type="scientific">Eptatretus burgeri</name>
    <name type="common">Inshore hagfish</name>
    <dbReference type="NCBI Taxonomy" id="7764"/>
    <lineage>
        <taxon>Eukaryota</taxon>
        <taxon>Metazoa</taxon>
        <taxon>Chordata</taxon>
        <taxon>Craniata</taxon>
        <taxon>Vertebrata</taxon>
        <taxon>Cyclostomata</taxon>
        <taxon>Myxini</taxon>
        <taxon>Myxiniformes</taxon>
        <taxon>Myxinidae</taxon>
        <taxon>Eptatretinae</taxon>
        <taxon>Eptatretus</taxon>
    </lineage>
</organism>
<dbReference type="InterPro" id="IPR013949">
    <property type="entry name" value="Utp6"/>
</dbReference>
<sequence>MAEWVQSRLEDRFQELEQLERVGLFTTTEIRAIVKKVTALEYRVLRCQISKEDYLAYIQYEINLLSLLKKRRKATGYNYKKEIEYASVTRIHALFKRAEAKWKDDLQLWLSHIKFCKLWKCKMQLSKLYASVLAIHPNKIGKVFV</sequence>
<dbReference type="Pfam" id="PF08640">
    <property type="entry name" value="U3_assoc_6"/>
    <property type="match status" value="1"/>
</dbReference>
<reference evidence="6" key="2">
    <citation type="submission" date="2025-09" db="UniProtKB">
        <authorList>
            <consortium name="Ensembl"/>
        </authorList>
    </citation>
    <scope>IDENTIFICATION</scope>
</reference>
<keyword evidence="3" id="KW-0677">Repeat</keyword>
<proteinExistence type="predicted"/>
<keyword evidence="7" id="KW-1185">Reference proteome</keyword>
<dbReference type="PANTHER" id="PTHR23271">
    <property type="entry name" value="HEPATOCELLULAR CARCINOMA-ASSOCIATED ANTIGEN 66"/>
    <property type="match status" value="1"/>
</dbReference>
<reference evidence="6" key="1">
    <citation type="submission" date="2025-08" db="UniProtKB">
        <authorList>
            <consortium name="Ensembl"/>
        </authorList>
    </citation>
    <scope>IDENTIFICATION</scope>
</reference>
<evidence type="ECO:0000256" key="3">
    <source>
        <dbReference type="ARBA" id="ARBA00022737"/>
    </source>
</evidence>
<dbReference type="AlphaFoldDB" id="A0A8C4N1L7"/>
<evidence type="ECO:0000256" key="2">
    <source>
        <dbReference type="ARBA" id="ARBA00022552"/>
    </source>
</evidence>
<comment type="subcellular location">
    <subcellularLocation>
        <location evidence="1">Nucleus</location>
        <location evidence="1">Nucleolus</location>
    </subcellularLocation>
</comment>
<dbReference type="GO" id="GO:0030515">
    <property type="term" value="F:snoRNA binding"/>
    <property type="evidence" value="ECO:0007669"/>
    <property type="project" value="InterPro"/>
</dbReference>
<evidence type="ECO:0000259" key="5">
    <source>
        <dbReference type="Pfam" id="PF08640"/>
    </source>
</evidence>
<keyword evidence="2" id="KW-0698">rRNA processing</keyword>
<dbReference type="OMA" id="RMFRITE"/>
<dbReference type="GO" id="GO:0032040">
    <property type="term" value="C:small-subunit processome"/>
    <property type="evidence" value="ECO:0007669"/>
    <property type="project" value="TreeGrafter"/>
</dbReference>
<dbReference type="InterPro" id="IPR055347">
    <property type="entry name" value="UTP6_N"/>
</dbReference>
<dbReference type="GeneTree" id="ENSGT00390000016493"/>
<evidence type="ECO:0000313" key="6">
    <source>
        <dbReference type="Ensembl" id="ENSEBUP00000000057.1"/>
    </source>
</evidence>
<accession>A0A8C4N1L7</accession>
<dbReference type="GO" id="GO:0000462">
    <property type="term" value="P:maturation of SSU-rRNA from tricistronic rRNA transcript (SSU-rRNA, 5.8S rRNA, LSU-rRNA)"/>
    <property type="evidence" value="ECO:0007669"/>
    <property type="project" value="InterPro"/>
</dbReference>
<evidence type="ECO:0000256" key="1">
    <source>
        <dbReference type="ARBA" id="ARBA00004604"/>
    </source>
</evidence>
<dbReference type="PANTHER" id="PTHR23271:SF1">
    <property type="entry name" value="U3 SMALL NUCLEOLAR RNA-ASSOCIATED PROTEIN 6 HOMOLOG"/>
    <property type="match status" value="1"/>
</dbReference>
<name>A0A8C4N1L7_EPTBU</name>
<dbReference type="Ensembl" id="ENSEBUT00000000346.1">
    <property type="protein sequence ID" value="ENSEBUP00000000057.1"/>
    <property type="gene ID" value="ENSEBUG00000000334.1"/>
</dbReference>
<protein>
    <recommendedName>
        <fullName evidence="5">U3 small nucleolar RNA-associated protein 6 N-terminal domain-containing protein</fullName>
    </recommendedName>
</protein>
<dbReference type="Proteomes" id="UP000694388">
    <property type="component" value="Unplaced"/>
</dbReference>
<keyword evidence="4" id="KW-0539">Nucleus</keyword>
<dbReference type="GO" id="GO:0034388">
    <property type="term" value="C:Pwp2p-containing subcomplex of 90S preribosome"/>
    <property type="evidence" value="ECO:0007669"/>
    <property type="project" value="TreeGrafter"/>
</dbReference>
<evidence type="ECO:0000313" key="7">
    <source>
        <dbReference type="Proteomes" id="UP000694388"/>
    </source>
</evidence>
<evidence type="ECO:0000256" key="4">
    <source>
        <dbReference type="ARBA" id="ARBA00023242"/>
    </source>
</evidence>
<feature type="domain" description="U3 small nucleolar RNA-associated protein 6 N-terminal" evidence="5">
    <location>
        <begin position="9"/>
        <end position="88"/>
    </location>
</feature>